<proteinExistence type="predicted"/>
<organism evidence="2 3">
    <name type="scientific">Glonium stellatum</name>
    <dbReference type="NCBI Taxonomy" id="574774"/>
    <lineage>
        <taxon>Eukaryota</taxon>
        <taxon>Fungi</taxon>
        <taxon>Dikarya</taxon>
        <taxon>Ascomycota</taxon>
        <taxon>Pezizomycotina</taxon>
        <taxon>Dothideomycetes</taxon>
        <taxon>Pleosporomycetidae</taxon>
        <taxon>Gloniales</taxon>
        <taxon>Gloniaceae</taxon>
        <taxon>Glonium</taxon>
    </lineage>
</organism>
<dbReference type="PANTHER" id="PTHR46082">
    <property type="entry name" value="ATP/GTP-BINDING PROTEIN-RELATED"/>
    <property type="match status" value="1"/>
</dbReference>
<evidence type="ECO:0000259" key="1">
    <source>
        <dbReference type="Pfam" id="PF00931"/>
    </source>
</evidence>
<dbReference type="AlphaFoldDB" id="A0A8E2EUM3"/>
<name>A0A8E2EUM3_9PEZI</name>
<dbReference type="Proteomes" id="UP000250140">
    <property type="component" value="Unassembled WGS sequence"/>
</dbReference>
<keyword evidence="3" id="KW-1185">Reference proteome</keyword>
<dbReference type="OrthoDB" id="1658288at2759"/>
<dbReference type="PANTHER" id="PTHR46082:SF6">
    <property type="entry name" value="AAA+ ATPASE DOMAIN-CONTAINING PROTEIN-RELATED"/>
    <property type="match status" value="1"/>
</dbReference>
<accession>A0A8E2EUM3</accession>
<dbReference type="Pfam" id="PF13424">
    <property type="entry name" value="TPR_12"/>
    <property type="match status" value="1"/>
</dbReference>
<sequence>LFIDGYCSRVAIAGLGGVGKTQIALEFAYQVRETRPNCSVLWVPAISQQSFEHSFLEIAQLLRIPGLTDEDIDLKQAVKKHLSQEEAGQWLFILDNADSHDILFGSGVQQATALTEYIPQSSKGSIIYTTRSLEAATFLAGSEVIEKNLLNDTTSMSELLNELTFLPLAITQAAAYINRNKIPISTYLRLLKDTEDSMIAVLSRDFQDNSRYKESKNPVAATWLVSFDQIRTQDPLAVEFLSFMSCIEPKAISHSILPDQDSEESAIHAIGTLSGYSFITIREDGKSYDLHRLVHLATRNWVQKEGLTALWTKKVIQHFTCLLPYPDHINPPVWNEILPHVQKVLNSKAAEGLEERYTLCGNVGGCLIIDGKSSAAAKRISEVCKWSRTALAEDDSSRLFWEHELAGAYERDGRAREAIEILEHHIIKIGEKILAEDHLGRLALQHALAITYIADGQVREAIEILEHVVKIREKILTEDYPNQLALQHALAIAYIA</sequence>
<dbReference type="SUPFAM" id="SSF48452">
    <property type="entry name" value="TPR-like"/>
    <property type="match status" value="1"/>
</dbReference>
<dbReference type="InterPro" id="IPR011990">
    <property type="entry name" value="TPR-like_helical_dom_sf"/>
</dbReference>
<feature type="non-terminal residue" evidence="2">
    <location>
        <position position="1"/>
    </location>
</feature>
<feature type="domain" description="NB-ARC" evidence="1">
    <location>
        <begin position="10"/>
        <end position="156"/>
    </location>
</feature>
<dbReference type="Pfam" id="PF00931">
    <property type="entry name" value="NB-ARC"/>
    <property type="match status" value="1"/>
</dbReference>
<dbReference type="InterPro" id="IPR027417">
    <property type="entry name" value="P-loop_NTPase"/>
</dbReference>
<dbReference type="GO" id="GO:0043531">
    <property type="term" value="F:ADP binding"/>
    <property type="evidence" value="ECO:0007669"/>
    <property type="project" value="InterPro"/>
</dbReference>
<evidence type="ECO:0000313" key="3">
    <source>
        <dbReference type="Proteomes" id="UP000250140"/>
    </source>
</evidence>
<dbReference type="Gene3D" id="1.25.40.10">
    <property type="entry name" value="Tetratricopeptide repeat domain"/>
    <property type="match status" value="1"/>
</dbReference>
<feature type="non-terminal residue" evidence="2">
    <location>
        <position position="496"/>
    </location>
</feature>
<dbReference type="Gene3D" id="3.40.50.300">
    <property type="entry name" value="P-loop containing nucleotide triphosphate hydrolases"/>
    <property type="match status" value="1"/>
</dbReference>
<dbReference type="SUPFAM" id="SSF52540">
    <property type="entry name" value="P-loop containing nucleoside triphosphate hydrolases"/>
    <property type="match status" value="1"/>
</dbReference>
<dbReference type="InterPro" id="IPR002182">
    <property type="entry name" value="NB-ARC"/>
</dbReference>
<dbReference type="InterPro" id="IPR053137">
    <property type="entry name" value="NLR-like"/>
</dbReference>
<protein>
    <recommendedName>
        <fullName evidence="1">NB-ARC domain-containing protein</fullName>
    </recommendedName>
</protein>
<reference evidence="2 3" key="1">
    <citation type="journal article" date="2016" name="Nat. Commun.">
        <title>Ectomycorrhizal ecology is imprinted in the genome of the dominant symbiotic fungus Cenococcum geophilum.</title>
        <authorList>
            <consortium name="DOE Joint Genome Institute"/>
            <person name="Peter M."/>
            <person name="Kohler A."/>
            <person name="Ohm R.A."/>
            <person name="Kuo A."/>
            <person name="Krutzmann J."/>
            <person name="Morin E."/>
            <person name="Arend M."/>
            <person name="Barry K.W."/>
            <person name="Binder M."/>
            <person name="Choi C."/>
            <person name="Clum A."/>
            <person name="Copeland A."/>
            <person name="Grisel N."/>
            <person name="Haridas S."/>
            <person name="Kipfer T."/>
            <person name="LaButti K."/>
            <person name="Lindquist E."/>
            <person name="Lipzen A."/>
            <person name="Maire R."/>
            <person name="Meier B."/>
            <person name="Mihaltcheva S."/>
            <person name="Molinier V."/>
            <person name="Murat C."/>
            <person name="Poggeler S."/>
            <person name="Quandt C.A."/>
            <person name="Sperisen C."/>
            <person name="Tritt A."/>
            <person name="Tisserant E."/>
            <person name="Crous P.W."/>
            <person name="Henrissat B."/>
            <person name="Nehls U."/>
            <person name="Egli S."/>
            <person name="Spatafora J.W."/>
            <person name="Grigoriev I.V."/>
            <person name="Martin F.M."/>
        </authorList>
    </citation>
    <scope>NUCLEOTIDE SEQUENCE [LARGE SCALE GENOMIC DNA]</scope>
    <source>
        <strain evidence="2 3">CBS 207.34</strain>
    </source>
</reference>
<gene>
    <name evidence="2" type="ORF">AOQ84DRAFT_414212</name>
</gene>
<evidence type="ECO:0000313" key="2">
    <source>
        <dbReference type="EMBL" id="OCL05155.1"/>
    </source>
</evidence>
<dbReference type="EMBL" id="KV750361">
    <property type="protein sequence ID" value="OCL05155.1"/>
    <property type="molecule type" value="Genomic_DNA"/>
</dbReference>